<keyword evidence="1" id="KW-0812">Transmembrane</keyword>
<gene>
    <name evidence="3" type="ORF">AS594_30385</name>
</gene>
<dbReference type="OrthoDB" id="5289372at2"/>
<dbReference type="Gene3D" id="1.20.144.10">
    <property type="entry name" value="Phosphatidic acid phosphatase type 2/haloperoxidase"/>
    <property type="match status" value="1"/>
</dbReference>
<dbReference type="Pfam" id="PF01569">
    <property type="entry name" value="PAP2"/>
    <property type="match status" value="1"/>
</dbReference>
<dbReference type="InterPro" id="IPR036938">
    <property type="entry name" value="PAP2/HPO_sf"/>
</dbReference>
<feature type="transmembrane region" description="Helical" evidence="1">
    <location>
        <begin position="12"/>
        <end position="36"/>
    </location>
</feature>
<feature type="transmembrane region" description="Helical" evidence="1">
    <location>
        <begin position="172"/>
        <end position="190"/>
    </location>
</feature>
<proteinExistence type="predicted"/>
<dbReference type="STRING" id="285458.BGM19_06355"/>
<dbReference type="SMART" id="SM00014">
    <property type="entry name" value="acidPPc"/>
    <property type="match status" value="1"/>
</dbReference>
<feature type="domain" description="Phosphatidic acid phosphatase type 2/haloperoxidase" evidence="2">
    <location>
        <begin position="96"/>
        <end position="213"/>
    </location>
</feature>
<protein>
    <recommendedName>
        <fullName evidence="2">Phosphatidic acid phosphatase type 2/haloperoxidase domain-containing protein</fullName>
    </recommendedName>
</protein>
<dbReference type="InterPro" id="IPR000326">
    <property type="entry name" value="PAP2/HPO"/>
</dbReference>
<name>A0A1E5PF50_9ACTN</name>
<dbReference type="PANTHER" id="PTHR14969">
    <property type="entry name" value="SPHINGOSINE-1-PHOSPHATE PHOSPHOHYDROLASE"/>
    <property type="match status" value="1"/>
</dbReference>
<evidence type="ECO:0000259" key="2">
    <source>
        <dbReference type="SMART" id="SM00014"/>
    </source>
</evidence>
<dbReference type="PANTHER" id="PTHR14969:SF13">
    <property type="entry name" value="AT30094P"/>
    <property type="match status" value="1"/>
</dbReference>
<reference evidence="3 4" key="1">
    <citation type="submission" date="2016-08" db="EMBL/GenBank/DDBJ databases">
        <title>Complete genome sequence of Streptomyces agglomeratus strain 6-3-2, a novel anti-MRSA actinomycete isolated from Wuli of Tebit, China.</title>
        <authorList>
            <person name="Chen X."/>
        </authorList>
    </citation>
    <scope>NUCLEOTIDE SEQUENCE [LARGE SCALE GENOMIC DNA]</scope>
    <source>
        <strain evidence="3 4">6-3-2</strain>
    </source>
</reference>
<evidence type="ECO:0000256" key="1">
    <source>
        <dbReference type="SAM" id="Phobius"/>
    </source>
</evidence>
<dbReference type="Proteomes" id="UP000095759">
    <property type="component" value="Unassembled WGS sequence"/>
</dbReference>
<organism evidence="3 4">
    <name type="scientific">Streptomyces agglomeratus</name>
    <dbReference type="NCBI Taxonomy" id="285458"/>
    <lineage>
        <taxon>Bacteria</taxon>
        <taxon>Bacillati</taxon>
        <taxon>Actinomycetota</taxon>
        <taxon>Actinomycetes</taxon>
        <taxon>Kitasatosporales</taxon>
        <taxon>Streptomycetaceae</taxon>
        <taxon>Streptomyces</taxon>
    </lineage>
</organism>
<keyword evidence="1" id="KW-0472">Membrane</keyword>
<keyword evidence="1" id="KW-1133">Transmembrane helix</keyword>
<accession>A0A1E5PF50</accession>
<dbReference type="AlphaFoldDB" id="A0A1E5PF50"/>
<feature type="transmembrane region" description="Helical" evidence="1">
    <location>
        <begin position="202"/>
        <end position="221"/>
    </location>
</feature>
<dbReference type="EMBL" id="MEHJ01000001">
    <property type="protein sequence ID" value="OEJ28160.1"/>
    <property type="molecule type" value="Genomic_DNA"/>
</dbReference>
<dbReference type="RefSeq" id="WP_069935548.1">
    <property type="nucleotide sequence ID" value="NZ_MEHJ01000001.1"/>
</dbReference>
<feature type="transmembrane region" description="Helical" evidence="1">
    <location>
        <begin position="137"/>
        <end position="160"/>
    </location>
</feature>
<dbReference type="CDD" id="cd03392">
    <property type="entry name" value="PAP2_like_2"/>
    <property type="match status" value="1"/>
</dbReference>
<evidence type="ECO:0000313" key="3">
    <source>
        <dbReference type="EMBL" id="OEJ28160.1"/>
    </source>
</evidence>
<sequence length="228" mass="24490">MRSSQLAPSSRPAHPAPVLAAVVFTALATLLLLLVVTEWRPLLSFDRSVGDALHDLAVGNPALTRTNRILSDWVWDPWTMRALVAVVFLWLLRQGERLLALWIAATSAVGALMQQGLKAAVGRDRPEWPDPVDSAHFSAWPSGHAMTAVVTCGLLVWLLWLRGADPRLRTAVLVVGAVSWIGVGVTRLYLGVHWASDVLGGWLLGAAVVALSAVAYGRLIASREGTSA</sequence>
<dbReference type="SUPFAM" id="SSF48317">
    <property type="entry name" value="Acid phosphatase/Vanadium-dependent haloperoxidase"/>
    <property type="match status" value="1"/>
</dbReference>
<comment type="caution">
    <text evidence="3">The sequence shown here is derived from an EMBL/GenBank/DDBJ whole genome shotgun (WGS) entry which is preliminary data.</text>
</comment>
<feature type="transmembrane region" description="Helical" evidence="1">
    <location>
        <begin position="99"/>
        <end position="117"/>
    </location>
</feature>
<keyword evidence="4" id="KW-1185">Reference proteome</keyword>
<evidence type="ECO:0000313" key="4">
    <source>
        <dbReference type="Proteomes" id="UP000095759"/>
    </source>
</evidence>